<evidence type="ECO:0000313" key="1">
    <source>
        <dbReference type="EMBL" id="TYS54935.1"/>
    </source>
</evidence>
<reference evidence="1 2" key="1">
    <citation type="submission" date="2019-08" db="EMBL/GenBank/DDBJ databases">
        <title>Bacillus genomes from the desert of Cuatro Cienegas, Coahuila.</title>
        <authorList>
            <person name="Olmedo-Alvarez G."/>
        </authorList>
    </citation>
    <scope>NUCLEOTIDE SEQUENCE [LARGE SCALE GENOMIC DNA]</scope>
    <source>
        <strain evidence="1 2">CH108_3D</strain>
    </source>
</reference>
<dbReference type="AlphaFoldDB" id="A0A5D4RU82"/>
<dbReference type="RefSeq" id="WP_148985002.1">
    <property type="nucleotide sequence ID" value="NZ_CP197480.1"/>
</dbReference>
<accession>A0A5D4RU82</accession>
<sequence length="219" mass="25557">MKKLDYKTYGEFPEEMLILKYDAQVIYEGYTDDLITSVTGDLELKLNHGMSSTSSVLARKYDKHIVWIPKIPLDSDYIYNTIIFNSDQFKELWTSLKYDAEADLDFIQNINADELKRIWMIGARGIERIGDMSGLIKSVENNIIALSTNLEGQETILYDLIEHQWVLKESKIVEGKDSWESFVAYLDKGLFEDWKVLKRDHEDNLYIHLGNGYCLPFQY</sequence>
<dbReference type="EMBL" id="VTEQ01000002">
    <property type="protein sequence ID" value="TYS54935.1"/>
    <property type="molecule type" value="Genomic_DNA"/>
</dbReference>
<organism evidence="1 2">
    <name type="scientific">Rossellomorea marisflavi</name>
    <dbReference type="NCBI Taxonomy" id="189381"/>
    <lineage>
        <taxon>Bacteria</taxon>
        <taxon>Bacillati</taxon>
        <taxon>Bacillota</taxon>
        <taxon>Bacilli</taxon>
        <taxon>Bacillales</taxon>
        <taxon>Bacillaceae</taxon>
        <taxon>Rossellomorea</taxon>
    </lineage>
</organism>
<evidence type="ECO:0000313" key="2">
    <source>
        <dbReference type="Proteomes" id="UP000322997"/>
    </source>
</evidence>
<dbReference type="Proteomes" id="UP000322997">
    <property type="component" value="Unassembled WGS sequence"/>
</dbReference>
<protein>
    <submittedName>
        <fullName evidence="1">Uncharacterized protein</fullName>
    </submittedName>
</protein>
<gene>
    <name evidence="1" type="ORF">FZC83_08270</name>
</gene>
<proteinExistence type="predicted"/>
<comment type="caution">
    <text evidence="1">The sequence shown here is derived from an EMBL/GenBank/DDBJ whole genome shotgun (WGS) entry which is preliminary data.</text>
</comment>
<name>A0A5D4RU82_9BACI</name>